<name>A0A2H0NC95_9BACT</name>
<keyword evidence="1" id="KW-0812">Transmembrane</keyword>
<keyword evidence="1" id="KW-0472">Membrane</keyword>
<dbReference type="EMBL" id="PCWQ01000012">
    <property type="protein sequence ID" value="PIR06511.1"/>
    <property type="molecule type" value="Genomic_DNA"/>
</dbReference>
<evidence type="ECO:0000313" key="3">
    <source>
        <dbReference type="Proteomes" id="UP000230564"/>
    </source>
</evidence>
<evidence type="ECO:0000313" key="2">
    <source>
        <dbReference type="EMBL" id="PIR06511.1"/>
    </source>
</evidence>
<dbReference type="Proteomes" id="UP000230564">
    <property type="component" value="Unassembled WGS sequence"/>
</dbReference>
<accession>A0A2H0NC95</accession>
<protein>
    <submittedName>
        <fullName evidence="2">Uncharacterized protein</fullName>
    </submittedName>
</protein>
<dbReference type="AlphaFoldDB" id="A0A2H0NC95"/>
<keyword evidence="1" id="KW-1133">Transmembrane helix</keyword>
<evidence type="ECO:0000256" key="1">
    <source>
        <dbReference type="SAM" id="Phobius"/>
    </source>
</evidence>
<gene>
    <name evidence="2" type="ORF">COV55_03150</name>
</gene>
<organism evidence="2 3">
    <name type="scientific">Candidatus Komeilibacteria bacterium CG11_big_fil_rev_8_21_14_0_20_36_20</name>
    <dbReference type="NCBI Taxonomy" id="1974477"/>
    <lineage>
        <taxon>Bacteria</taxon>
        <taxon>Candidatus Komeiliibacteriota</taxon>
    </lineage>
</organism>
<proteinExistence type="predicted"/>
<sequence>MISAYFTGPYLSDKTFLWFIALATGISSAIVVEFLRRGVIFFSTQKRITNWATTSLSGQLKPAWTTFDRLSEKVTKKLCNSFGF</sequence>
<comment type="caution">
    <text evidence="2">The sequence shown here is derived from an EMBL/GenBank/DDBJ whole genome shotgun (WGS) entry which is preliminary data.</text>
</comment>
<reference evidence="2 3" key="1">
    <citation type="submission" date="2017-09" db="EMBL/GenBank/DDBJ databases">
        <title>Depth-based differentiation of microbial function through sediment-hosted aquifers and enrichment of novel symbionts in the deep terrestrial subsurface.</title>
        <authorList>
            <person name="Probst A.J."/>
            <person name="Ladd B."/>
            <person name="Jarett J.K."/>
            <person name="Geller-Mcgrath D.E."/>
            <person name="Sieber C.M."/>
            <person name="Emerson J.B."/>
            <person name="Anantharaman K."/>
            <person name="Thomas B.C."/>
            <person name="Malmstrom R."/>
            <person name="Stieglmeier M."/>
            <person name="Klingl A."/>
            <person name="Woyke T."/>
            <person name="Ryan C.M."/>
            <person name="Banfield J.F."/>
        </authorList>
    </citation>
    <scope>NUCLEOTIDE SEQUENCE [LARGE SCALE GENOMIC DNA]</scope>
    <source>
        <strain evidence="2">CG11_big_fil_rev_8_21_14_0_20_36_20</strain>
    </source>
</reference>
<feature type="transmembrane region" description="Helical" evidence="1">
    <location>
        <begin position="16"/>
        <end position="35"/>
    </location>
</feature>